<reference evidence="1 2" key="1">
    <citation type="journal article" date="2022" name="Hortic Res">
        <title>A haplotype resolved chromosomal level avocado genome allows analysis of novel avocado genes.</title>
        <authorList>
            <person name="Nath O."/>
            <person name="Fletcher S.J."/>
            <person name="Hayward A."/>
            <person name="Shaw L.M."/>
            <person name="Masouleh A.K."/>
            <person name="Furtado A."/>
            <person name="Henry R.J."/>
            <person name="Mitter N."/>
        </authorList>
    </citation>
    <scope>NUCLEOTIDE SEQUENCE [LARGE SCALE GENOMIC DNA]</scope>
    <source>
        <strain evidence="2">cv. Hass</strain>
    </source>
</reference>
<proteinExistence type="predicted"/>
<protein>
    <submittedName>
        <fullName evidence="1">Uncharacterized protein</fullName>
    </submittedName>
</protein>
<sequence length="321" mass="35438">MAATDPANRQTKKPTHHRNDSGELDVFEAARYFSGGADSAHFVTSVGVQRGVKEEQRPAWGGGRKSLDVHMQTPLPSESQGVVKSAKEKKSRQPSSPGSRLASFLNSLFSQTSSKKKSKSKSQSVKDDEESPGGRRKRRSSISHVQGIGSRTDSNKSTYSFTNSGFRTPPAYSHTPTKIYKDPFATSDQKRIGSLSVPKQENGGLVEKKNLSSVCLDDTFKFSGGFPEKNKIFGNGVLDKDRTTIWNGLLEKDRSWVEEFSIKEKDLRRIGEVDDGFESDSSSDLFELQNYDLGLYSSGLPVYETTHMERIKRGAPIANAT</sequence>
<comment type="caution">
    <text evidence="1">The sequence shown here is derived from an EMBL/GenBank/DDBJ whole genome shotgun (WGS) entry which is preliminary data.</text>
</comment>
<accession>A0ACC2LVC5</accession>
<keyword evidence="2" id="KW-1185">Reference proteome</keyword>
<name>A0ACC2LVC5_PERAE</name>
<gene>
    <name evidence="1" type="ORF">MRB53_011624</name>
</gene>
<organism evidence="1 2">
    <name type="scientific">Persea americana</name>
    <name type="common">Avocado</name>
    <dbReference type="NCBI Taxonomy" id="3435"/>
    <lineage>
        <taxon>Eukaryota</taxon>
        <taxon>Viridiplantae</taxon>
        <taxon>Streptophyta</taxon>
        <taxon>Embryophyta</taxon>
        <taxon>Tracheophyta</taxon>
        <taxon>Spermatophyta</taxon>
        <taxon>Magnoliopsida</taxon>
        <taxon>Magnoliidae</taxon>
        <taxon>Laurales</taxon>
        <taxon>Lauraceae</taxon>
        <taxon>Persea</taxon>
    </lineage>
</organism>
<dbReference type="EMBL" id="CM056811">
    <property type="protein sequence ID" value="KAJ8637357.1"/>
    <property type="molecule type" value="Genomic_DNA"/>
</dbReference>
<dbReference type="Proteomes" id="UP001234297">
    <property type="component" value="Chromosome 3"/>
</dbReference>
<evidence type="ECO:0000313" key="1">
    <source>
        <dbReference type="EMBL" id="KAJ8637357.1"/>
    </source>
</evidence>
<evidence type="ECO:0000313" key="2">
    <source>
        <dbReference type="Proteomes" id="UP001234297"/>
    </source>
</evidence>